<evidence type="ECO:0000313" key="2">
    <source>
        <dbReference type="Proteomes" id="UP000176253"/>
    </source>
</evidence>
<sequence length="264" mass="30903">MPELHDRLQTQLRLKEWSNKVNLLWQTDAQHITSLLDQGYDCVIINGPWGSGKSMNLIPQINQEVARRGWYYANWDARRRETSPDKRQDNLKDILGHFPTLNSDQTGVLILDETGDFENEASFREFLEGFEKSGYRKSVLIPAGGEELRGDDVIDKRSEMINFIQKSFADQGKSTITYKLEKRTLPEELAREYFSILETPKDVIDFIIVNFPSYPYVIDMLKHLKSIDQVKEWWNTSHSYFRVYQRGLSKNEVDDIDRKMGKKD</sequence>
<evidence type="ECO:0008006" key="3">
    <source>
        <dbReference type="Google" id="ProtNLM"/>
    </source>
</evidence>
<dbReference type="Proteomes" id="UP000176253">
    <property type="component" value="Unassembled WGS sequence"/>
</dbReference>
<evidence type="ECO:0000313" key="1">
    <source>
        <dbReference type="EMBL" id="OGG17444.1"/>
    </source>
</evidence>
<name>A0A1F5ZYL0_9BACT</name>
<organism evidence="1 2">
    <name type="scientific">Candidatus Gottesmanbacteria bacterium RIFCSPHIGHO2_02_FULL_39_14</name>
    <dbReference type="NCBI Taxonomy" id="1798383"/>
    <lineage>
        <taxon>Bacteria</taxon>
        <taxon>Candidatus Gottesmaniibacteriota</taxon>
    </lineage>
</organism>
<gene>
    <name evidence="1" type="ORF">A3D78_03645</name>
</gene>
<dbReference type="AlphaFoldDB" id="A0A1F5ZYL0"/>
<reference evidence="1 2" key="1">
    <citation type="journal article" date="2016" name="Nat. Commun.">
        <title>Thousands of microbial genomes shed light on interconnected biogeochemical processes in an aquifer system.</title>
        <authorList>
            <person name="Anantharaman K."/>
            <person name="Brown C.T."/>
            <person name="Hug L.A."/>
            <person name="Sharon I."/>
            <person name="Castelle C.J."/>
            <person name="Probst A.J."/>
            <person name="Thomas B.C."/>
            <person name="Singh A."/>
            <person name="Wilkins M.J."/>
            <person name="Karaoz U."/>
            <person name="Brodie E.L."/>
            <person name="Williams K.H."/>
            <person name="Hubbard S.S."/>
            <person name="Banfield J.F."/>
        </authorList>
    </citation>
    <scope>NUCLEOTIDE SEQUENCE [LARGE SCALE GENOMIC DNA]</scope>
</reference>
<accession>A0A1F5ZYL0</accession>
<protein>
    <recommendedName>
        <fullName evidence="3">KAP NTPase domain-containing protein</fullName>
    </recommendedName>
</protein>
<comment type="caution">
    <text evidence="1">The sequence shown here is derived from an EMBL/GenBank/DDBJ whole genome shotgun (WGS) entry which is preliminary data.</text>
</comment>
<proteinExistence type="predicted"/>
<dbReference type="EMBL" id="MFJM01000034">
    <property type="protein sequence ID" value="OGG17444.1"/>
    <property type="molecule type" value="Genomic_DNA"/>
</dbReference>